<dbReference type="PANTHER" id="PTHR15081:SF1">
    <property type="entry name" value="NUCLEAR AUTOANTIGENIC SPERM PROTEIN"/>
    <property type="match status" value="1"/>
</dbReference>
<feature type="region of interest" description="Disordered" evidence="3">
    <location>
        <begin position="77"/>
        <end position="139"/>
    </location>
</feature>
<evidence type="ECO:0000313" key="5">
    <source>
        <dbReference type="EMBL" id="TEB36764.1"/>
    </source>
</evidence>
<dbReference type="SUPFAM" id="SSF48452">
    <property type="entry name" value="TPR-like"/>
    <property type="match status" value="1"/>
</dbReference>
<feature type="compositionally biased region" description="Acidic residues" evidence="3">
    <location>
        <begin position="120"/>
        <end position="139"/>
    </location>
</feature>
<gene>
    <name evidence="5" type="ORF">FA13DRAFT_1658443</name>
</gene>
<evidence type="ECO:0000313" key="6">
    <source>
        <dbReference type="Proteomes" id="UP000298030"/>
    </source>
</evidence>
<dbReference type="OrthoDB" id="5587616at2759"/>
<feature type="compositionally biased region" description="Basic and acidic residues" evidence="3">
    <location>
        <begin position="381"/>
        <end position="402"/>
    </location>
</feature>
<dbReference type="Gene3D" id="1.25.40.10">
    <property type="entry name" value="Tetratricopeptide repeat domain"/>
    <property type="match status" value="1"/>
</dbReference>
<feature type="region of interest" description="Disordered" evidence="3">
    <location>
        <begin position="259"/>
        <end position="278"/>
    </location>
</feature>
<evidence type="ECO:0000259" key="4">
    <source>
        <dbReference type="Pfam" id="PF10516"/>
    </source>
</evidence>
<dbReference type="InterPro" id="IPR051730">
    <property type="entry name" value="NASP-like"/>
</dbReference>
<accession>A0A4Y7TS58</accession>
<dbReference type="Proteomes" id="UP000298030">
    <property type="component" value="Unassembled WGS sequence"/>
</dbReference>
<dbReference type="AlphaFoldDB" id="A0A4Y7TS58"/>
<dbReference type="InterPro" id="IPR019544">
    <property type="entry name" value="Tetratricopeptide_SHNi-TPR_dom"/>
</dbReference>
<dbReference type="InterPro" id="IPR011990">
    <property type="entry name" value="TPR-like_helical_dom_sf"/>
</dbReference>
<comment type="caution">
    <text evidence="5">The sequence shown here is derived from an EMBL/GenBank/DDBJ whole genome shotgun (WGS) entry which is preliminary data.</text>
</comment>
<evidence type="ECO:0000256" key="3">
    <source>
        <dbReference type="SAM" id="MobiDB-lite"/>
    </source>
</evidence>
<keyword evidence="1" id="KW-0677">Repeat</keyword>
<proteinExistence type="predicted"/>
<dbReference type="GO" id="GO:0034080">
    <property type="term" value="P:CENP-A containing chromatin assembly"/>
    <property type="evidence" value="ECO:0007669"/>
    <property type="project" value="TreeGrafter"/>
</dbReference>
<sequence length="402" mass="42905">MASEAENTADMTLETAIEQAKRAFALQKYEQAVELYTTALEKLTAEVKDDAPELADLYFLYGKALLENAISQAGVLGKDQPAGAEEEEEASSSKGPHRPILSFSGDAEDDPTVDLLNAPLEDDDEEGGQGADGDEDEPEDDFNAAWEILELAKSIYKKQSESGDDEEVQLKLADTFIALGDVSLETEKFDQAIGDYQSGLDLKVKLLPKSSRQIAEAHYKLSMVLDLTSGRLADAISHVESALGSVEARLSGLRAGLDSAPATVPPPAEETADAKGKGKQIARLVRDSDVKGMSKSQIEKEISECEGLKNDLALKIEEMKATPAEEEQGSAPDLAAKALDAELNASGSASAPINPAVVNDLTSIVKKKKKAPAGEANGSKRKADEEAGSNEKKARLDEQMQL</sequence>
<feature type="region of interest" description="Disordered" evidence="3">
    <location>
        <begin position="366"/>
        <end position="402"/>
    </location>
</feature>
<evidence type="ECO:0000256" key="2">
    <source>
        <dbReference type="ARBA" id="ARBA00022803"/>
    </source>
</evidence>
<keyword evidence="2" id="KW-0802">TPR repeat</keyword>
<protein>
    <recommendedName>
        <fullName evidence="4">Tetratricopeptide SHNi-TPR domain-containing protein</fullName>
    </recommendedName>
</protein>
<feature type="domain" description="Tetratricopeptide SHNi-TPR" evidence="4">
    <location>
        <begin position="173"/>
        <end position="209"/>
    </location>
</feature>
<dbReference type="STRING" id="71717.A0A4Y7TS58"/>
<keyword evidence="6" id="KW-1185">Reference proteome</keyword>
<dbReference type="GO" id="GO:0042393">
    <property type="term" value="F:histone binding"/>
    <property type="evidence" value="ECO:0007669"/>
    <property type="project" value="TreeGrafter"/>
</dbReference>
<organism evidence="5 6">
    <name type="scientific">Coprinellus micaceus</name>
    <name type="common">Glistening ink-cap mushroom</name>
    <name type="synonym">Coprinus micaceus</name>
    <dbReference type="NCBI Taxonomy" id="71717"/>
    <lineage>
        <taxon>Eukaryota</taxon>
        <taxon>Fungi</taxon>
        <taxon>Dikarya</taxon>
        <taxon>Basidiomycota</taxon>
        <taxon>Agaricomycotina</taxon>
        <taxon>Agaricomycetes</taxon>
        <taxon>Agaricomycetidae</taxon>
        <taxon>Agaricales</taxon>
        <taxon>Agaricineae</taxon>
        <taxon>Psathyrellaceae</taxon>
        <taxon>Coprinellus</taxon>
    </lineage>
</organism>
<dbReference type="PANTHER" id="PTHR15081">
    <property type="entry name" value="NUCLEAR AUTOANTIGENIC SPERM PROTEIN NASP -RELATED"/>
    <property type="match status" value="1"/>
</dbReference>
<dbReference type="EMBL" id="QPFP01000005">
    <property type="protein sequence ID" value="TEB36764.1"/>
    <property type="molecule type" value="Genomic_DNA"/>
</dbReference>
<name>A0A4Y7TS58_COPMI</name>
<dbReference type="GO" id="GO:0005654">
    <property type="term" value="C:nucleoplasm"/>
    <property type="evidence" value="ECO:0007669"/>
    <property type="project" value="TreeGrafter"/>
</dbReference>
<dbReference type="Pfam" id="PF10516">
    <property type="entry name" value="SHNi-TPR"/>
    <property type="match status" value="1"/>
</dbReference>
<evidence type="ECO:0000256" key="1">
    <source>
        <dbReference type="ARBA" id="ARBA00022737"/>
    </source>
</evidence>
<dbReference type="GO" id="GO:0006335">
    <property type="term" value="P:DNA replication-dependent chromatin assembly"/>
    <property type="evidence" value="ECO:0007669"/>
    <property type="project" value="TreeGrafter"/>
</dbReference>
<reference evidence="5 6" key="1">
    <citation type="journal article" date="2019" name="Nat. Ecol. Evol.">
        <title>Megaphylogeny resolves global patterns of mushroom evolution.</title>
        <authorList>
            <person name="Varga T."/>
            <person name="Krizsan K."/>
            <person name="Foldi C."/>
            <person name="Dima B."/>
            <person name="Sanchez-Garcia M."/>
            <person name="Sanchez-Ramirez S."/>
            <person name="Szollosi G.J."/>
            <person name="Szarkandi J.G."/>
            <person name="Papp V."/>
            <person name="Albert L."/>
            <person name="Andreopoulos W."/>
            <person name="Angelini C."/>
            <person name="Antonin V."/>
            <person name="Barry K.W."/>
            <person name="Bougher N.L."/>
            <person name="Buchanan P."/>
            <person name="Buyck B."/>
            <person name="Bense V."/>
            <person name="Catcheside P."/>
            <person name="Chovatia M."/>
            <person name="Cooper J."/>
            <person name="Damon W."/>
            <person name="Desjardin D."/>
            <person name="Finy P."/>
            <person name="Geml J."/>
            <person name="Haridas S."/>
            <person name="Hughes K."/>
            <person name="Justo A."/>
            <person name="Karasinski D."/>
            <person name="Kautmanova I."/>
            <person name="Kiss B."/>
            <person name="Kocsube S."/>
            <person name="Kotiranta H."/>
            <person name="LaButti K.M."/>
            <person name="Lechner B.E."/>
            <person name="Liimatainen K."/>
            <person name="Lipzen A."/>
            <person name="Lukacs Z."/>
            <person name="Mihaltcheva S."/>
            <person name="Morgado L.N."/>
            <person name="Niskanen T."/>
            <person name="Noordeloos M.E."/>
            <person name="Ohm R.A."/>
            <person name="Ortiz-Santana B."/>
            <person name="Ovrebo C."/>
            <person name="Racz N."/>
            <person name="Riley R."/>
            <person name="Savchenko A."/>
            <person name="Shiryaev A."/>
            <person name="Soop K."/>
            <person name="Spirin V."/>
            <person name="Szebenyi C."/>
            <person name="Tomsovsky M."/>
            <person name="Tulloss R.E."/>
            <person name="Uehling J."/>
            <person name="Grigoriev I.V."/>
            <person name="Vagvolgyi C."/>
            <person name="Papp T."/>
            <person name="Martin F.M."/>
            <person name="Miettinen O."/>
            <person name="Hibbett D.S."/>
            <person name="Nagy L.G."/>
        </authorList>
    </citation>
    <scope>NUCLEOTIDE SEQUENCE [LARGE SCALE GENOMIC DNA]</scope>
    <source>
        <strain evidence="5 6">FP101781</strain>
    </source>
</reference>